<dbReference type="AlphaFoldDB" id="A0A2P8H749"/>
<organism evidence="1 2">
    <name type="scientific">Planomicrobium soli</name>
    <dbReference type="NCBI Taxonomy" id="1176648"/>
    <lineage>
        <taxon>Bacteria</taxon>
        <taxon>Bacillati</taxon>
        <taxon>Bacillota</taxon>
        <taxon>Bacilli</taxon>
        <taxon>Bacillales</taxon>
        <taxon>Caryophanaceae</taxon>
        <taxon>Planomicrobium</taxon>
    </lineage>
</organism>
<evidence type="ECO:0000313" key="2">
    <source>
        <dbReference type="Proteomes" id="UP000242682"/>
    </source>
</evidence>
<keyword evidence="2" id="KW-1185">Reference proteome</keyword>
<dbReference type="Proteomes" id="UP000242682">
    <property type="component" value="Unassembled WGS sequence"/>
</dbReference>
<dbReference type="EMBL" id="PYAT01000001">
    <property type="protein sequence ID" value="PSL42021.1"/>
    <property type="molecule type" value="Genomic_DNA"/>
</dbReference>
<dbReference type="InterPro" id="IPR007530">
    <property type="entry name" value="Aminoglycoside_adenylylTfrase"/>
</dbReference>
<dbReference type="Pfam" id="PF04439">
    <property type="entry name" value="Adenyl_transf"/>
    <property type="match status" value="1"/>
</dbReference>
<sequence>MLIQEQAVEKICASLKKDSRVQAVFLKGSMGRDEHDEYSDIDLYCLVEEEHKTQFLSERAVHLEAYRPIIFQDDIFIIAPQLIAVYDNLLHIDLFTVTLESFPEKDYFRVLYDPEGMLKSYQATQTLEINREEFQDAVIDVAWFLFQYKKASARGNGIWAARMLTNVMDHLARVLLYKYAPHRAQLGVKTLDKSLPYELFEEIEAIFSCITPNCHKKAAVRISLLLKKELNWMLTALPAEAPIEALLRKMINAHAEKAEQCNRAENSKAGQWH</sequence>
<dbReference type="OrthoDB" id="68332at2"/>
<dbReference type="RefSeq" id="WP_106531817.1">
    <property type="nucleotide sequence ID" value="NZ_PYAT01000001.1"/>
</dbReference>
<dbReference type="InterPro" id="IPR043519">
    <property type="entry name" value="NT_sf"/>
</dbReference>
<gene>
    <name evidence="1" type="ORF">B0H99_101269</name>
</gene>
<proteinExistence type="predicted"/>
<dbReference type="CDD" id="cd05403">
    <property type="entry name" value="NT_KNTase_like"/>
    <property type="match status" value="1"/>
</dbReference>
<protein>
    <submittedName>
        <fullName evidence="1">Streptomycin adenylyltransferase</fullName>
    </submittedName>
</protein>
<comment type="caution">
    <text evidence="1">The sequence shown here is derived from an EMBL/GenBank/DDBJ whole genome shotgun (WGS) entry which is preliminary data.</text>
</comment>
<dbReference type="Gene3D" id="3.30.460.10">
    <property type="entry name" value="Beta Polymerase, domain 2"/>
    <property type="match status" value="1"/>
</dbReference>
<dbReference type="GO" id="GO:0016779">
    <property type="term" value="F:nucleotidyltransferase activity"/>
    <property type="evidence" value="ECO:0007669"/>
    <property type="project" value="UniProtKB-KW"/>
</dbReference>
<keyword evidence="1" id="KW-0808">Transferase</keyword>
<accession>A0A2P8H749</accession>
<name>A0A2P8H749_9BACL</name>
<reference evidence="1 2" key="1">
    <citation type="submission" date="2018-03" db="EMBL/GenBank/DDBJ databases">
        <title>Genomic Encyclopedia of Type Strains, Phase III (KMG-III): the genomes of soil and plant-associated and newly described type strains.</title>
        <authorList>
            <person name="Whitman W."/>
        </authorList>
    </citation>
    <scope>NUCLEOTIDE SEQUENCE [LARGE SCALE GENOMIC DNA]</scope>
    <source>
        <strain evidence="1 2">CGMCC 1.12259</strain>
    </source>
</reference>
<dbReference type="SUPFAM" id="SSF81301">
    <property type="entry name" value="Nucleotidyltransferase"/>
    <property type="match status" value="1"/>
</dbReference>
<evidence type="ECO:0000313" key="1">
    <source>
        <dbReference type="EMBL" id="PSL42021.1"/>
    </source>
</evidence>
<keyword evidence="1" id="KW-0548">Nucleotidyltransferase</keyword>